<feature type="domain" description="C2H2-type" evidence="14">
    <location>
        <begin position="904"/>
        <end position="931"/>
    </location>
</feature>
<dbReference type="FunFam" id="3.30.160.60:FF:001119">
    <property type="entry name" value="zinc finger protein 408"/>
    <property type="match status" value="1"/>
</dbReference>
<evidence type="ECO:0000256" key="6">
    <source>
        <dbReference type="ARBA" id="ARBA00022833"/>
    </source>
</evidence>
<dbReference type="GO" id="GO:0000977">
    <property type="term" value="F:RNA polymerase II transcription regulatory region sequence-specific DNA binding"/>
    <property type="evidence" value="ECO:0007669"/>
    <property type="project" value="TreeGrafter"/>
</dbReference>
<accession>A0A482VJ97</accession>
<dbReference type="GO" id="GO:0005634">
    <property type="term" value="C:nucleus"/>
    <property type="evidence" value="ECO:0007669"/>
    <property type="project" value="UniProtKB-SubCell"/>
</dbReference>
<feature type="domain" description="C2H2-type" evidence="14">
    <location>
        <begin position="449"/>
        <end position="476"/>
    </location>
</feature>
<feature type="domain" description="C2H2-type" evidence="14">
    <location>
        <begin position="173"/>
        <end position="196"/>
    </location>
</feature>
<dbReference type="FunFam" id="3.30.160.60:FF:000624">
    <property type="entry name" value="zinc finger protein 697"/>
    <property type="match status" value="2"/>
</dbReference>
<dbReference type="FunFam" id="3.30.160.60:FF:000902">
    <property type="entry name" value="Zinc finger protein 445"/>
    <property type="match status" value="1"/>
</dbReference>
<dbReference type="SMART" id="SM00746">
    <property type="entry name" value="TRASH"/>
    <property type="match status" value="4"/>
</dbReference>
<feature type="domain" description="C2H2-type" evidence="14">
    <location>
        <begin position="1509"/>
        <end position="1536"/>
    </location>
</feature>
<feature type="domain" description="C2H2-type" evidence="14">
    <location>
        <begin position="1825"/>
        <end position="1852"/>
    </location>
</feature>
<feature type="domain" description="C2H2-type" evidence="14">
    <location>
        <begin position="366"/>
        <end position="389"/>
    </location>
</feature>
<feature type="domain" description="C2H2-type" evidence="14">
    <location>
        <begin position="1882"/>
        <end position="1909"/>
    </location>
</feature>
<evidence type="ECO:0000256" key="10">
    <source>
        <dbReference type="ARBA" id="ARBA00023242"/>
    </source>
</evidence>
<evidence type="ECO:0000256" key="8">
    <source>
        <dbReference type="ARBA" id="ARBA00023125"/>
    </source>
</evidence>
<feature type="domain" description="C2H2-type" evidence="14">
    <location>
        <begin position="1799"/>
        <end position="1821"/>
    </location>
</feature>
<dbReference type="GO" id="GO:0008270">
    <property type="term" value="F:zinc ion binding"/>
    <property type="evidence" value="ECO:0007669"/>
    <property type="project" value="UniProtKB-KW"/>
</dbReference>
<feature type="domain" description="C2H2-type" evidence="14">
    <location>
        <begin position="296"/>
        <end position="323"/>
    </location>
</feature>
<dbReference type="PANTHER" id="PTHR24409:SF295">
    <property type="entry name" value="AZ2-RELATED"/>
    <property type="match status" value="1"/>
</dbReference>
<evidence type="ECO:0000313" key="15">
    <source>
        <dbReference type="EMBL" id="RZC32448.1"/>
    </source>
</evidence>
<feature type="domain" description="C2H2-type" evidence="14">
    <location>
        <begin position="268"/>
        <end position="295"/>
    </location>
</feature>
<keyword evidence="6" id="KW-0862">Zinc</keyword>
<feature type="domain" description="C2H2-type" evidence="14">
    <location>
        <begin position="117"/>
        <end position="144"/>
    </location>
</feature>
<feature type="domain" description="C2H2-type" evidence="14">
    <location>
        <begin position="240"/>
        <end position="267"/>
    </location>
</feature>
<dbReference type="FunFam" id="3.30.160.60:FF:000358">
    <property type="entry name" value="zinc finger protein 24"/>
    <property type="match status" value="1"/>
</dbReference>
<feature type="compositionally biased region" description="Basic residues" evidence="13">
    <location>
        <begin position="1737"/>
        <end position="1749"/>
    </location>
</feature>
<evidence type="ECO:0000256" key="11">
    <source>
        <dbReference type="ARBA" id="ARBA00068876"/>
    </source>
</evidence>
<feature type="domain" description="C2H2-type" evidence="14">
    <location>
        <begin position="755"/>
        <end position="782"/>
    </location>
</feature>
<evidence type="ECO:0000259" key="14">
    <source>
        <dbReference type="PROSITE" id="PS50157"/>
    </source>
</evidence>
<feature type="domain" description="C2H2-type" evidence="14">
    <location>
        <begin position="1147"/>
        <end position="1174"/>
    </location>
</feature>
<evidence type="ECO:0000256" key="1">
    <source>
        <dbReference type="ARBA" id="ARBA00004123"/>
    </source>
</evidence>
<feature type="domain" description="C2H2-type" evidence="14">
    <location>
        <begin position="932"/>
        <end position="960"/>
    </location>
</feature>
<feature type="domain" description="C2H2-type" evidence="14">
    <location>
        <begin position="1599"/>
        <end position="1626"/>
    </location>
</feature>
<dbReference type="FunFam" id="3.30.160.60:FF:003017">
    <property type="entry name" value="Si:cabz01054396.2"/>
    <property type="match status" value="1"/>
</dbReference>
<evidence type="ECO:0000256" key="3">
    <source>
        <dbReference type="ARBA" id="ARBA00022723"/>
    </source>
</evidence>
<feature type="domain" description="C2H2-type" evidence="14">
    <location>
        <begin position="811"/>
        <end position="838"/>
    </location>
</feature>
<feature type="domain" description="C2H2-type" evidence="14">
    <location>
        <begin position="507"/>
        <end position="534"/>
    </location>
</feature>
<sequence>MVVCVCCDPALSTVTHSCFCCRVTSLLEKLIYGPSISITPVGGRLKSPKRKKKGKKKTAKRDELIVQVIDPKKEGQEDASKQDETTEAVHCEVCDETYPNNVAFALHSVDHNGDNKYSCHFCEYRNSSKYHIEMHIKAHEGTTKYKCEICQKAFTVSTHAIEHKYFHTGEKPFQCEICGKHFMFSWFLTSHRRTQHWEIMTGTPLVKYDCTICNKHYTSSTGLRRHNLSKHNVLGIDSSVLCDICGKRLSSKEKLKFHRRIHTGYKPYACEICTKSFSRKEQLKEHERVHTGEKPFICNFCGKGFTQRSPLRIHERTHTGERPYICRICGKGYIPEFFAPIVTIKEVEQKSVSKQRRKKKKPVSVDPCDICGKTFKQKAGLKDHMQMHSKYFHCEKCGTTHKQLLDYVTHMRIHSDKMDFQCIFCDYATDNIVEITQHLNTSHVEEKPYTCDICNKHFPIFKWYKEHENDHNNLKPYQCDLCDKNFAYSRYLSVHKALVHKTNPDLHECVVCKKQYQHKNSLKLHMNSHTGNVSVCDVCGKILSSKEKLKFHLRTHTGYKPFCCTYCGKCFTKKPILVEHIRIHTGEKPYVCQYCMKAFSQRSSLVIHIRSHTGERPYVCSSCGKGFVAKAMLNIHLRTCKGPPASREETIIIDIIEDLREDTPLLKKRERIVCHECGNLVTLGYLATHMFEMHYNSDVASPRILCSECGVLCKDKRTYKSHQRVHSFKCEECPEVFKSKELLEAHAASHLREEYACEECETRFGSVFEFIVHREMHENSSRFACVKCSFTTGKAQLLKRHLKQHEGRTVYTCEVCGKQFFGKSRFDHHMELHAGIKKYSCDLCAKKFLTMTYLKVHRDLNHHKELYGFEMTYVCQECGRKFTFERSLRRHLSTIHKIGEDRTVSCPVCFKKISNNYNLKVHMRMHTGEKTNVCESCGKGYHTYKSYKKHVLTHHPGKVPVPKTEPKSLPKILVKLEDSNDVELRLKATRVLRTRTILKEDSDEDYKPPTEHRSRTRKGKTWTCRKCLAEYTTRRALTEHRKTHKSDEQEQQTYKYDSNLEVYVCNTCSAEFQDKEEAQAHITKNHIETYSCDDCEKRFSNPYNFSCHMQQHDEKQMYSCPLCSYITPRRTCILTHINRMHYHKFYYYCKTCGKGFNDSLRFKEHDNEHLGVKPFVCVVCTKSFVYSRYLFLHQLRYHTVGIEGQLLKNQCSICLRVFSKNNTLDKHMASRHSTTPLGPREKRHLCDICGKGFATNDKMSIHYRVHTGVKPYTCQYCSKSFIKRDYLIMHERVHTGEKPYVCRFCGKCFNQGAPLRIHVRGHTGERPYICQFCNTGFISKGQMRSPKSKGKVTYKNPFVYTNSKMATKKHKRRPPQENKSIKWACMICSDVKEDKQSLIDHYEFHKNETESLGLGDHSSGDYFLCPVCLTDFTSLKSYEKHVENQHGEKHFACDDCNKFFKNSYQLCIHNYNIHSTDKLYRCVLCSFTTKHLKSLRPHLKHKHEDEFKYRCEVCNRGFASATWYEEHKNFHTGAMPFECEICFKSFPYTRYLIAHKKNMHPEVQSVSPASHECDICHKRFAHKKSLVLHVRGHTGENTVLCEMCGKSLSSSEHLKQHIRIHTGYKPHTCSVCGKSFAKKCNLTLHERVHSGEKPYVCNTCGKCFSQRSTLVIHQRYHSGERPYVCHLCNRGFVAKGLLGSLTLAFFRKSQKRKRESDEEYLPNEKNRSSDDENESPRKRRTRPANRQKRKYDANKTWPCKKCNQSFQTLRLLRSHRKTHISEDVVEEHTYKFDEIQEIYICNTCSAEYQEKEEIEKHLKTHEEVFECSICQEKFQKAYNFGTHMVIHSEDKLFRCPQCTYKTPKRTGLLIHINYVHLRKFYYVCSTCGKGFNDVVLFKEHENEHLGVRPFICVVCNKDFAYSRYLLTHQVRYHRVGIDGKLLPNQCSVQQLRVF</sequence>
<feature type="compositionally biased region" description="Basic and acidic residues" evidence="13">
    <location>
        <begin position="1722"/>
        <end position="1736"/>
    </location>
</feature>
<evidence type="ECO:0000256" key="4">
    <source>
        <dbReference type="ARBA" id="ARBA00022737"/>
    </source>
</evidence>
<feature type="domain" description="C2H2-type" evidence="14">
    <location>
        <begin position="1244"/>
        <end position="1271"/>
    </location>
</feature>
<reference evidence="15 16" key="1">
    <citation type="submission" date="2017-03" db="EMBL/GenBank/DDBJ databases">
        <title>Genome of the blue death feigning beetle - Asbolus verrucosus.</title>
        <authorList>
            <person name="Rider S.D."/>
        </authorList>
    </citation>
    <scope>NUCLEOTIDE SEQUENCE [LARGE SCALE GENOMIC DNA]</scope>
    <source>
        <strain evidence="15">Butters</strain>
        <tissue evidence="15">Head and leg muscle</tissue>
    </source>
</reference>
<keyword evidence="10" id="KW-0539">Nucleus</keyword>
<feature type="domain" description="C2H2-type" evidence="14">
    <location>
        <begin position="562"/>
        <end position="589"/>
    </location>
</feature>
<feature type="domain" description="C2H2-type" evidence="14">
    <location>
        <begin position="477"/>
        <end position="505"/>
    </location>
</feature>
<feature type="domain" description="C2H2-type" evidence="14">
    <location>
        <begin position="1209"/>
        <end position="1233"/>
    </location>
</feature>
<keyword evidence="3" id="KW-0479">Metal-binding</keyword>
<dbReference type="PROSITE" id="PS00028">
    <property type="entry name" value="ZINC_FINGER_C2H2_1"/>
    <property type="match status" value="41"/>
</dbReference>
<feature type="domain" description="C2H2-type" evidence="14">
    <location>
        <begin position="1757"/>
        <end position="1784"/>
    </location>
</feature>
<comment type="caution">
    <text evidence="15">The sequence shown here is derived from an EMBL/GenBank/DDBJ whole genome shotgun (WGS) entry which is preliminary data.</text>
</comment>
<dbReference type="SMART" id="SM00355">
    <property type="entry name" value="ZnF_C2H2"/>
    <property type="match status" value="54"/>
</dbReference>
<dbReference type="GO" id="GO:0000981">
    <property type="term" value="F:DNA-binding transcription factor activity, RNA polymerase II-specific"/>
    <property type="evidence" value="ECO:0007669"/>
    <property type="project" value="TreeGrafter"/>
</dbReference>
<dbReference type="FunFam" id="3.30.160.60:FF:000145">
    <property type="entry name" value="Zinc finger protein 574"/>
    <property type="match status" value="1"/>
</dbReference>
<evidence type="ECO:0000256" key="7">
    <source>
        <dbReference type="ARBA" id="ARBA00023015"/>
    </source>
</evidence>
<evidence type="ECO:0000256" key="13">
    <source>
        <dbReference type="SAM" id="MobiDB-lite"/>
    </source>
</evidence>
<dbReference type="FunFam" id="3.30.160.60:FF:001480">
    <property type="entry name" value="Si:cabz01071911.3"/>
    <property type="match status" value="1"/>
</dbReference>
<dbReference type="PANTHER" id="PTHR24409">
    <property type="entry name" value="ZINC FINGER PROTEIN 142"/>
    <property type="match status" value="1"/>
</dbReference>
<dbReference type="FunFam" id="3.30.160.60:FF:000230">
    <property type="entry name" value="Zinc finger protein 148"/>
    <property type="match status" value="1"/>
</dbReference>
<dbReference type="FunFam" id="3.30.160.60:FF:002343">
    <property type="entry name" value="Zinc finger protein 33A"/>
    <property type="match status" value="1"/>
</dbReference>
<dbReference type="SUPFAM" id="SSF57667">
    <property type="entry name" value="beta-beta-alpha zinc fingers"/>
    <property type="match status" value="25"/>
</dbReference>
<keyword evidence="16" id="KW-1185">Reference proteome</keyword>
<dbReference type="FunFam" id="3.30.160.60:FF:001498">
    <property type="entry name" value="Zinc finger protein 404"/>
    <property type="match status" value="1"/>
</dbReference>
<protein>
    <recommendedName>
        <fullName evidence="11">Zinc finger protein 865</fullName>
    </recommendedName>
</protein>
<dbReference type="FunFam" id="3.30.160.60:FF:000446">
    <property type="entry name" value="Zinc finger protein"/>
    <property type="match status" value="1"/>
</dbReference>
<keyword evidence="8" id="KW-0238">DNA-binding</keyword>
<feature type="domain" description="C2H2-type" evidence="14">
    <location>
        <begin position="420"/>
        <end position="448"/>
    </location>
</feature>
<evidence type="ECO:0000256" key="5">
    <source>
        <dbReference type="ARBA" id="ARBA00022771"/>
    </source>
</evidence>
<feature type="domain" description="C2H2-type" evidence="14">
    <location>
        <begin position="1090"/>
        <end position="1117"/>
    </location>
</feature>
<feature type="domain" description="C2H2-type" evidence="14">
    <location>
        <begin position="783"/>
        <end position="810"/>
    </location>
</feature>
<dbReference type="OrthoDB" id="3437960at2759"/>
<dbReference type="EMBL" id="QDEB01097319">
    <property type="protein sequence ID" value="RZC32448.1"/>
    <property type="molecule type" value="Genomic_DNA"/>
</dbReference>
<feature type="domain" description="C2H2-type" evidence="14">
    <location>
        <begin position="208"/>
        <end position="231"/>
    </location>
</feature>
<feature type="domain" description="C2H2-type" evidence="14">
    <location>
        <begin position="590"/>
        <end position="617"/>
    </location>
</feature>
<feature type="region of interest" description="Disordered" evidence="13">
    <location>
        <begin position="1715"/>
        <end position="1753"/>
    </location>
</feature>
<feature type="domain" description="C2H2-type" evidence="14">
    <location>
        <begin position="618"/>
        <end position="645"/>
    </location>
</feature>
<dbReference type="Proteomes" id="UP000292052">
    <property type="component" value="Unassembled WGS sequence"/>
</dbReference>
<feature type="domain" description="C2H2-type" evidence="14">
    <location>
        <begin position="145"/>
        <end position="172"/>
    </location>
</feature>
<dbReference type="FunFam" id="3.30.160.60:FF:000100">
    <property type="entry name" value="Zinc finger 45-like"/>
    <property type="match status" value="2"/>
</dbReference>
<dbReference type="InterPro" id="IPR036236">
    <property type="entry name" value="Znf_C2H2_sf"/>
</dbReference>
<dbReference type="Gene3D" id="3.30.160.60">
    <property type="entry name" value="Classic Zinc Finger"/>
    <property type="match status" value="36"/>
</dbReference>
<feature type="domain" description="C2H2-type" evidence="14">
    <location>
        <begin position="873"/>
        <end position="896"/>
    </location>
</feature>
<feature type="domain" description="C2H2-type" evidence="14">
    <location>
        <begin position="392"/>
        <end position="419"/>
    </location>
</feature>
<evidence type="ECO:0000256" key="9">
    <source>
        <dbReference type="ARBA" id="ARBA00023163"/>
    </source>
</evidence>
<feature type="domain" description="C2H2-type" evidence="14">
    <location>
        <begin position="1022"/>
        <end position="1049"/>
    </location>
</feature>
<comment type="similarity">
    <text evidence="2">Belongs to the krueppel C2H2-type zinc-finger protein family.</text>
</comment>
<dbReference type="InterPro" id="IPR013087">
    <property type="entry name" value="Znf_C2H2_type"/>
</dbReference>
<feature type="domain" description="C2H2-type" evidence="14">
    <location>
        <begin position="1272"/>
        <end position="1299"/>
    </location>
</feature>
<keyword evidence="4" id="KW-0677">Repeat</keyword>
<name>A0A482VJ97_ASBVE</name>
<keyword evidence="5 12" id="KW-0863">Zinc-finger</keyword>
<feature type="domain" description="C2H2-type" evidence="14">
    <location>
        <begin position="1910"/>
        <end position="1933"/>
    </location>
</feature>
<feature type="domain" description="C2H2-type" evidence="14">
    <location>
        <begin position="728"/>
        <end position="755"/>
    </location>
</feature>
<dbReference type="Pfam" id="PF00096">
    <property type="entry name" value="zf-C2H2"/>
    <property type="match status" value="13"/>
</dbReference>
<dbReference type="PROSITE" id="PS50157">
    <property type="entry name" value="ZINC_FINGER_C2H2_2"/>
    <property type="match status" value="45"/>
</dbReference>
<feature type="domain" description="C2H2-type" evidence="14">
    <location>
        <begin position="1627"/>
        <end position="1654"/>
    </location>
</feature>
<organism evidence="15 16">
    <name type="scientific">Asbolus verrucosus</name>
    <name type="common">Desert ironclad beetle</name>
    <dbReference type="NCBI Taxonomy" id="1661398"/>
    <lineage>
        <taxon>Eukaryota</taxon>
        <taxon>Metazoa</taxon>
        <taxon>Ecdysozoa</taxon>
        <taxon>Arthropoda</taxon>
        <taxon>Hexapoda</taxon>
        <taxon>Insecta</taxon>
        <taxon>Pterygota</taxon>
        <taxon>Neoptera</taxon>
        <taxon>Endopterygota</taxon>
        <taxon>Coleoptera</taxon>
        <taxon>Polyphaga</taxon>
        <taxon>Cucujiformia</taxon>
        <taxon>Tenebrionidae</taxon>
        <taxon>Pimeliinae</taxon>
        <taxon>Asbolus</taxon>
    </lineage>
</organism>
<comment type="subcellular location">
    <subcellularLocation>
        <location evidence="1">Nucleus</location>
    </subcellularLocation>
</comment>
<dbReference type="FunFam" id="3.30.160.60:FF:000965">
    <property type="entry name" value="Neurotrophin receptor-interacting factor homolog"/>
    <property type="match status" value="1"/>
</dbReference>
<feature type="domain" description="C2H2-type" evidence="14">
    <location>
        <begin position="534"/>
        <end position="561"/>
    </location>
</feature>
<evidence type="ECO:0000256" key="2">
    <source>
        <dbReference type="ARBA" id="ARBA00006991"/>
    </source>
</evidence>
<proteinExistence type="inferred from homology"/>
<gene>
    <name evidence="15" type="ORF">BDFB_001480</name>
</gene>
<dbReference type="GO" id="GO:0048598">
    <property type="term" value="P:embryonic morphogenesis"/>
    <property type="evidence" value="ECO:0007669"/>
    <property type="project" value="UniProtKB-ARBA"/>
</dbReference>
<feature type="domain" description="C2H2-type" evidence="14">
    <location>
        <begin position="1300"/>
        <end position="1327"/>
    </location>
</feature>
<feature type="domain" description="C2H2-type" evidence="14">
    <location>
        <begin position="1571"/>
        <end position="1598"/>
    </location>
</feature>
<keyword evidence="7" id="KW-0805">Transcription regulation</keyword>
<evidence type="ECO:0000256" key="12">
    <source>
        <dbReference type="PROSITE-ProRule" id="PRU00042"/>
    </source>
</evidence>
<feature type="domain" description="C2H2-type" evidence="14">
    <location>
        <begin position="1537"/>
        <end position="1565"/>
    </location>
</feature>
<feature type="domain" description="C2H2-type" evidence="14">
    <location>
        <begin position="1655"/>
        <end position="1682"/>
    </location>
</feature>
<keyword evidence="9" id="KW-0804">Transcription</keyword>
<dbReference type="InterPro" id="IPR011017">
    <property type="entry name" value="TRASH_dom"/>
</dbReference>
<feature type="domain" description="C2H2-type" evidence="14">
    <location>
        <begin position="1175"/>
        <end position="1199"/>
    </location>
</feature>
<feature type="domain" description="C2H2-type" evidence="14">
    <location>
        <begin position="1451"/>
        <end position="1479"/>
    </location>
</feature>
<feature type="domain" description="C2H2-type" evidence="14">
    <location>
        <begin position="839"/>
        <end position="867"/>
    </location>
</feature>
<evidence type="ECO:0000313" key="16">
    <source>
        <dbReference type="Proteomes" id="UP000292052"/>
    </source>
</evidence>